<dbReference type="Proteomes" id="UP001153678">
    <property type="component" value="Unassembled WGS sequence"/>
</dbReference>
<comment type="caution">
    <text evidence="2">The sequence shown here is derived from an EMBL/GenBank/DDBJ whole genome shotgun (WGS) entry which is preliminary data.</text>
</comment>
<protein>
    <submittedName>
        <fullName evidence="2">2743_t:CDS:1</fullName>
    </submittedName>
</protein>
<organism evidence="2 3">
    <name type="scientific">Funneliformis geosporum</name>
    <dbReference type="NCBI Taxonomy" id="1117311"/>
    <lineage>
        <taxon>Eukaryota</taxon>
        <taxon>Fungi</taxon>
        <taxon>Fungi incertae sedis</taxon>
        <taxon>Mucoromycota</taxon>
        <taxon>Glomeromycotina</taxon>
        <taxon>Glomeromycetes</taxon>
        <taxon>Glomerales</taxon>
        <taxon>Glomeraceae</taxon>
        <taxon>Funneliformis</taxon>
    </lineage>
</organism>
<sequence length="231" mass="26355">MSFKSLFIIINIFLIQLFQITFIHSIPLIEQKVAPLNEQEIVATLLPEKNIDFFNGKKTPLFEKDIVPFYCQDGSSAECCPFLARKFALEHHSRVATIVLVNRSRYRIELISASLESGRHAEAYSSVTSRFLGGVKGFALYYMNDDTFTSFVISWSVPTIGSPIYEIHGPYLTEKYIITLESDYDNTVFRVIVTQKIYPVKPPAPPASYWIFLTMIPPLLIIPCFCCLFKS</sequence>
<keyword evidence="1" id="KW-0472">Membrane</keyword>
<feature type="transmembrane region" description="Helical" evidence="1">
    <location>
        <begin position="209"/>
        <end position="229"/>
    </location>
</feature>
<proteinExistence type="predicted"/>
<dbReference type="Gene3D" id="2.60.270.50">
    <property type="match status" value="1"/>
</dbReference>
<keyword evidence="1" id="KW-1133">Transmembrane helix</keyword>
<evidence type="ECO:0000313" key="3">
    <source>
        <dbReference type="Proteomes" id="UP001153678"/>
    </source>
</evidence>
<dbReference type="EMBL" id="CAMKVN010000918">
    <property type="protein sequence ID" value="CAI2172275.1"/>
    <property type="molecule type" value="Genomic_DNA"/>
</dbReference>
<accession>A0A9W4WY48</accession>
<evidence type="ECO:0000256" key="1">
    <source>
        <dbReference type="SAM" id="Phobius"/>
    </source>
</evidence>
<evidence type="ECO:0000313" key="2">
    <source>
        <dbReference type="EMBL" id="CAI2172275.1"/>
    </source>
</evidence>
<dbReference type="OrthoDB" id="2409572at2759"/>
<keyword evidence="1" id="KW-0812">Transmembrane</keyword>
<keyword evidence="3" id="KW-1185">Reference proteome</keyword>
<reference evidence="2" key="1">
    <citation type="submission" date="2022-08" db="EMBL/GenBank/DDBJ databases">
        <authorList>
            <person name="Kallberg Y."/>
            <person name="Tangrot J."/>
            <person name="Rosling A."/>
        </authorList>
    </citation>
    <scope>NUCLEOTIDE SEQUENCE</scope>
    <source>
        <strain evidence="2">Wild A</strain>
    </source>
</reference>
<name>A0A9W4WY48_9GLOM</name>
<gene>
    <name evidence="2" type="ORF">FWILDA_LOCUS5497</name>
</gene>
<dbReference type="AlphaFoldDB" id="A0A9W4WY48"/>